<dbReference type="SUPFAM" id="SSF51182">
    <property type="entry name" value="RmlC-like cupins"/>
    <property type="match status" value="1"/>
</dbReference>
<proteinExistence type="inferred from homology"/>
<keyword evidence="6" id="KW-0560">Oxidoreductase</keyword>
<dbReference type="GO" id="GO:0051213">
    <property type="term" value="F:dioxygenase activity"/>
    <property type="evidence" value="ECO:0007669"/>
    <property type="project" value="UniProtKB-KW"/>
</dbReference>
<organism evidence="6 7">
    <name type="scientific">Noviherbaspirillum autotrophicum</name>
    <dbReference type="NCBI Taxonomy" id="709839"/>
    <lineage>
        <taxon>Bacteria</taxon>
        <taxon>Pseudomonadati</taxon>
        <taxon>Pseudomonadota</taxon>
        <taxon>Betaproteobacteria</taxon>
        <taxon>Burkholderiales</taxon>
        <taxon>Oxalobacteraceae</taxon>
        <taxon>Noviherbaspirillum</taxon>
    </lineage>
</organism>
<comment type="cofactor">
    <cofactor evidence="2">
        <name>Fe cation</name>
        <dbReference type="ChEBI" id="CHEBI:24875"/>
    </cofactor>
    <text evidence="2">Binds 1 Fe cation per subunit.</text>
</comment>
<dbReference type="CDD" id="cd20311">
    <property type="entry name" value="cupin_Yhhw_C"/>
    <property type="match status" value="1"/>
</dbReference>
<feature type="binding site" evidence="2">
    <location>
        <position position="59"/>
    </location>
    <ligand>
        <name>Fe cation</name>
        <dbReference type="ChEBI" id="CHEBI:24875"/>
    </ligand>
</feature>
<feature type="binding site" evidence="2">
    <location>
        <position position="101"/>
    </location>
    <ligand>
        <name>Fe cation</name>
        <dbReference type="ChEBI" id="CHEBI:24875"/>
    </ligand>
</feature>
<evidence type="ECO:0000256" key="2">
    <source>
        <dbReference type="PIRSR" id="PIRSR006232-1"/>
    </source>
</evidence>
<evidence type="ECO:0000313" key="7">
    <source>
        <dbReference type="Proteomes" id="UP000031572"/>
    </source>
</evidence>
<keyword evidence="2" id="KW-0408">Iron</keyword>
<dbReference type="InterPro" id="IPR011051">
    <property type="entry name" value="RmlC_Cupin_sf"/>
</dbReference>
<comment type="caution">
    <text evidence="6">The sequence shown here is derived from an EMBL/GenBank/DDBJ whole genome shotgun (WGS) entry which is preliminary data.</text>
</comment>
<dbReference type="Pfam" id="PF02678">
    <property type="entry name" value="Pirin"/>
    <property type="match status" value="1"/>
</dbReference>
<dbReference type="AlphaFoldDB" id="A0A0C1Y947"/>
<dbReference type="STRING" id="709839.TSA66_02880"/>
<dbReference type="InterPro" id="IPR014710">
    <property type="entry name" value="RmlC-like_jellyroll"/>
</dbReference>
<evidence type="ECO:0000256" key="1">
    <source>
        <dbReference type="ARBA" id="ARBA00008416"/>
    </source>
</evidence>
<feature type="binding site" evidence="2">
    <location>
        <position position="103"/>
    </location>
    <ligand>
        <name>Fe cation</name>
        <dbReference type="ChEBI" id="CHEBI:24875"/>
    </ligand>
</feature>
<keyword evidence="2" id="KW-0479">Metal-binding</keyword>
<dbReference type="InterPro" id="IPR041602">
    <property type="entry name" value="Quercetinase_C"/>
</dbReference>
<sequence length="233" mass="25851">MLQVRKGNERGAANFGWLQSNHSFSFGHYYDPQQIGFGPLRVINEDRVEPAAGFDTHGHRNMEIISYVLSGALEHKDSMGNGSVLRYGDVQRMSAGTGVLHSEYNPSQSERVHFLQIWIEPNVQNIAPSYEEKHFERESKFGQLRLIVSPDGRGGSVSVHQDANVYAAILDGDDNVKYELASGRTAYVHVIRGRLTTNDVVLASGDALKVSDESLVTLSQAEDAEVLLFDLPY</sequence>
<dbReference type="PIRSF" id="PIRSF006232">
    <property type="entry name" value="Pirin"/>
    <property type="match status" value="1"/>
</dbReference>
<dbReference type="Gene3D" id="2.60.120.10">
    <property type="entry name" value="Jelly Rolls"/>
    <property type="match status" value="2"/>
</dbReference>
<dbReference type="Proteomes" id="UP000031572">
    <property type="component" value="Unassembled WGS sequence"/>
</dbReference>
<protein>
    <submittedName>
        <fullName evidence="6">Quercetin 2,3-dioxygenase</fullName>
    </submittedName>
</protein>
<feature type="binding site" evidence="2">
    <location>
        <position position="57"/>
    </location>
    <ligand>
        <name>Fe cation</name>
        <dbReference type="ChEBI" id="CHEBI:24875"/>
    </ligand>
</feature>
<dbReference type="GO" id="GO:0046872">
    <property type="term" value="F:metal ion binding"/>
    <property type="evidence" value="ECO:0007669"/>
    <property type="project" value="UniProtKB-KW"/>
</dbReference>
<dbReference type="PANTHER" id="PTHR43212:SF3">
    <property type="entry name" value="QUERCETIN 2,3-DIOXYGENASE"/>
    <property type="match status" value="1"/>
</dbReference>
<keyword evidence="7" id="KW-1185">Reference proteome</keyword>
<evidence type="ECO:0000256" key="3">
    <source>
        <dbReference type="RuleBase" id="RU003457"/>
    </source>
</evidence>
<feature type="domain" description="Quercetin 2,3-dioxygenase C-terminal cupin" evidence="5">
    <location>
        <begin position="146"/>
        <end position="231"/>
    </location>
</feature>
<evidence type="ECO:0000259" key="4">
    <source>
        <dbReference type="Pfam" id="PF02678"/>
    </source>
</evidence>
<reference evidence="6 7" key="1">
    <citation type="submission" date="2014-12" db="EMBL/GenBank/DDBJ databases">
        <title>Denitrispirillum autotrophicum gen. nov., sp. nov., Denitrifying, Facultatively Autotrophic Bacteria Isolated from Rice Paddy Soil.</title>
        <authorList>
            <person name="Ishii S."/>
            <person name="Ashida N."/>
            <person name="Ohno H."/>
            <person name="Otsuka S."/>
            <person name="Yokota A."/>
            <person name="Senoo K."/>
        </authorList>
    </citation>
    <scope>NUCLEOTIDE SEQUENCE [LARGE SCALE GENOMIC DNA]</scope>
    <source>
        <strain evidence="6 7">TSA66</strain>
    </source>
</reference>
<dbReference type="InterPro" id="IPR012093">
    <property type="entry name" value="Pirin"/>
</dbReference>
<evidence type="ECO:0000313" key="6">
    <source>
        <dbReference type="EMBL" id="KIF83453.1"/>
    </source>
</evidence>
<gene>
    <name evidence="6" type="ORF">TSA66_02880</name>
</gene>
<dbReference type="OrthoDB" id="321327at2"/>
<dbReference type="InterPro" id="IPR003829">
    <property type="entry name" value="Pirin_N_dom"/>
</dbReference>
<accession>A0A0C1Y947</accession>
<evidence type="ECO:0000259" key="5">
    <source>
        <dbReference type="Pfam" id="PF17954"/>
    </source>
</evidence>
<dbReference type="Pfam" id="PF17954">
    <property type="entry name" value="Pirin_C_2"/>
    <property type="match status" value="1"/>
</dbReference>
<dbReference type="PANTHER" id="PTHR43212">
    <property type="entry name" value="QUERCETIN 2,3-DIOXYGENASE"/>
    <property type="match status" value="1"/>
</dbReference>
<feature type="domain" description="Pirin N-terminal" evidence="4">
    <location>
        <begin position="12"/>
        <end position="119"/>
    </location>
</feature>
<keyword evidence="6" id="KW-0223">Dioxygenase</keyword>
<dbReference type="RefSeq" id="WP_040042125.1">
    <property type="nucleotide sequence ID" value="NZ_JWJG01000028.1"/>
</dbReference>
<name>A0A0C1Y947_9BURK</name>
<dbReference type="CDD" id="cd02910">
    <property type="entry name" value="cupin_Yhhw_N"/>
    <property type="match status" value="1"/>
</dbReference>
<dbReference type="EMBL" id="JWJG01000028">
    <property type="protein sequence ID" value="KIF83453.1"/>
    <property type="molecule type" value="Genomic_DNA"/>
</dbReference>
<comment type="similarity">
    <text evidence="1 3">Belongs to the pirin family.</text>
</comment>